<sequence>MKNVFLFLFLSVFGIQGFSQSIAEKIVDKYSGEKGFTVVKIGPELFSLAASFDDNGDSHELTTKLKGLLILVSEQPGSVLKKEIETCKEKYGYKQFMEVQDDDGSKVTFLAKLEHDLYGDLIIYAQSPEEELFMSILGKFTRDEIIRMGNSGDSHLSILRKLENK</sequence>
<dbReference type="KEGG" id="ttz:FHG85_11705"/>
<dbReference type="EMBL" id="CP041345">
    <property type="protein sequence ID" value="QKG80898.1"/>
    <property type="molecule type" value="Genomic_DNA"/>
</dbReference>
<dbReference type="Pfam" id="PF14060">
    <property type="entry name" value="DUF4252"/>
    <property type="match status" value="1"/>
</dbReference>
<dbReference type="Proteomes" id="UP000500961">
    <property type="component" value="Chromosome"/>
</dbReference>
<evidence type="ECO:0000313" key="2">
    <source>
        <dbReference type="Proteomes" id="UP000500961"/>
    </source>
</evidence>
<proteinExistence type="predicted"/>
<dbReference type="RefSeq" id="WP_173076106.1">
    <property type="nucleotide sequence ID" value="NZ_CP041345.1"/>
</dbReference>
<dbReference type="InterPro" id="IPR025348">
    <property type="entry name" value="DUF4252"/>
</dbReference>
<organism evidence="1 2">
    <name type="scientific">Tenuifilum thalassicum</name>
    <dbReference type="NCBI Taxonomy" id="2590900"/>
    <lineage>
        <taxon>Bacteria</taxon>
        <taxon>Pseudomonadati</taxon>
        <taxon>Bacteroidota</taxon>
        <taxon>Bacteroidia</taxon>
        <taxon>Bacteroidales</taxon>
        <taxon>Tenuifilaceae</taxon>
        <taxon>Tenuifilum</taxon>
    </lineage>
</organism>
<keyword evidence="2" id="KW-1185">Reference proteome</keyword>
<protein>
    <submittedName>
        <fullName evidence="1">DUF4252 domain-containing protein</fullName>
    </submittedName>
</protein>
<evidence type="ECO:0000313" key="1">
    <source>
        <dbReference type="EMBL" id="QKG80898.1"/>
    </source>
</evidence>
<dbReference type="AlphaFoldDB" id="A0A7D4BFW1"/>
<reference evidence="1 2" key="1">
    <citation type="submission" date="2019-07" db="EMBL/GenBank/DDBJ databases">
        <title>Thalassofilum flectens gen. nov., sp. nov., a novel moderate thermophilic anaerobe from a shallow sea hot spring in Kunashir Island (Russia), representing a new family in the order Bacteroidales, and proposal of Thalassofilacea fam. nov.</title>
        <authorList>
            <person name="Kochetkova T.V."/>
            <person name="Podosokorskaya O.A."/>
            <person name="Novikov A."/>
            <person name="Elcheninov A.G."/>
            <person name="Toshchakov S.V."/>
            <person name="Kublanov I.V."/>
        </authorList>
    </citation>
    <scope>NUCLEOTIDE SEQUENCE [LARGE SCALE GENOMIC DNA]</scope>
    <source>
        <strain evidence="1 2">38-H</strain>
    </source>
</reference>
<name>A0A7D4BFW1_9BACT</name>
<accession>A0A7D4BFW1</accession>
<gene>
    <name evidence="1" type="ORF">FHG85_11705</name>
</gene>